<evidence type="ECO:0000256" key="5">
    <source>
        <dbReference type="ARBA" id="ARBA00038292"/>
    </source>
</evidence>
<dbReference type="Gene3D" id="3.40.50.360">
    <property type="match status" value="1"/>
</dbReference>
<comment type="cofactor">
    <cofactor evidence="2">
        <name>[4Fe-4S] cluster</name>
        <dbReference type="ChEBI" id="CHEBI:49883"/>
    </cofactor>
</comment>
<dbReference type="PANTHER" id="PTHR43278">
    <property type="entry name" value="NAD(P)H-DEPENDENT FMN-CONTAINING OXIDOREDUCTASE YWQN-RELATED"/>
    <property type="match status" value="1"/>
</dbReference>
<dbReference type="AlphaFoldDB" id="A0A8T3W0H5"/>
<dbReference type="SUPFAM" id="SSF52218">
    <property type="entry name" value="Flavoproteins"/>
    <property type="match status" value="1"/>
</dbReference>
<dbReference type="EMBL" id="JACCQJ010000002">
    <property type="protein sequence ID" value="MBG0769721.1"/>
    <property type="molecule type" value="Genomic_DNA"/>
</dbReference>
<evidence type="ECO:0000313" key="8">
    <source>
        <dbReference type="Proteomes" id="UP000714405"/>
    </source>
</evidence>
<feature type="non-terminal residue" evidence="7">
    <location>
        <position position="47"/>
    </location>
</feature>
<dbReference type="Proteomes" id="UP000714405">
    <property type="component" value="Unassembled WGS sequence"/>
</dbReference>
<dbReference type="PANTHER" id="PTHR43278:SF2">
    <property type="entry name" value="IRON-SULFUR FLAVOPROTEIN"/>
    <property type="match status" value="1"/>
</dbReference>
<comment type="similarity">
    <text evidence="5">Belongs to the SsuE family. Isf subfamily.</text>
</comment>
<evidence type="ECO:0000259" key="6">
    <source>
        <dbReference type="Pfam" id="PF03358"/>
    </source>
</evidence>
<evidence type="ECO:0000256" key="2">
    <source>
        <dbReference type="ARBA" id="ARBA00001966"/>
    </source>
</evidence>
<dbReference type="InterPro" id="IPR029039">
    <property type="entry name" value="Flavoprotein-like_sf"/>
</dbReference>
<keyword evidence="3" id="KW-0285">Flavoprotein</keyword>
<evidence type="ECO:0000256" key="3">
    <source>
        <dbReference type="ARBA" id="ARBA00022630"/>
    </source>
</evidence>
<dbReference type="GO" id="GO:0016491">
    <property type="term" value="F:oxidoreductase activity"/>
    <property type="evidence" value="ECO:0007669"/>
    <property type="project" value="InterPro"/>
</dbReference>
<keyword evidence="4" id="KW-0288">FMN</keyword>
<comment type="caution">
    <text evidence="7">The sequence shown here is derived from an EMBL/GenBank/DDBJ whole genome shotgun (WGS) entry which is preliminary data.</text>
</comment>
<protein>
    <submittedName>
        <fullName evidence="7">Flavodoxin family protein</fullName>
    </submittedName>
</protein>
<comment type="cofactor">
    <cofactor evidence="1">
        <name>FMN</name>
        <dbReference type="ChEBI" id="CHEBI:58210"/>
    </cofactor>
</comment>
<evidence type="ECO:0000313" key="7">
    <source>
        <dbReference type="EMBL" id="MBG0769721.1"/>
    </source>
</evidence>
<feature type="domain" description="NADPH-dependent FMN reductase-like" evidence="6">
    <location>
        <begin position="1"/>
        <end position="42"/>
    </location>
</feature>
<reference evidence="7" key="1">
    <citation type="submission" date="2020-07" db="EMBL/GenBank/DDBJ databases">
        <title>Severe corrosion of carbon steel in oil field produced water can be linked to methanogenic archaea containing a special type of NiFe hydrogenase.</title>
        <authorList>
            <person name="Lahme S."/>
            <person name="Mand J."/>
            <person name="Longwell J."/>
            <person name="Smith R."/>
            <person name="Enning D."/>
        </authorList>
    </citation>
    <scope>NUCLEOTIDE SEQUENCE</scope>
    <source>
        <strain evidence="7">MIC098Bin5</strain>
    </source>
</reference>
<dbReference type="Pfam" id="PF03358">
    <property type="entry name" value="FMN_red"/>
    <property type="match status" value="1"/>
</dbReference>
<gene>
    <name evidence="7" type="ORF">H0S71_07495</name>
</gene>
<dbReference type="RefSeq" id="WP_278492365.1">
    <property type="nucleotide sequence ID" value="NZ_JACCQJ010000002.1"/>
</dbReference>
<dbReference type="InterPro" id="IPR051796">
    <property type="entry name" value="ISF_SsuE-like"/>
</dbReference>
<evidence type="ECO:0000256" key="4">
    <source>
        <dbReference type="ARBA" id="ARBA00022643"/>
    </source>
</evidence>
<sequence>MKVVAINGSPKKQGNTALLINKILDGAKSNGAEVIQYDIDKMNVNGC</sequence>
<dbReference type="InterPro" id="IPR005025">
    <property type="entry name" value="FMN_Rdtase-like_dom"/>
</dbReference>
<name>A0A8T3W0H5_METMI</name>
<accession>A0A8T3W0H5</accession>
<evidence type="ECO:0000256" key="1">
    <source>
        <dbReference type="ARBA" id="ARBA00001917"/>
    </source>
</evidence>
<proteinExistence type="inferred from homology"/>
<organism evidence="7 8">
    <name type="scientific">Methanococcus maripaludis</name>
    <name type="common">Methanococcus deltae</name>
    <dbReference type="NCBI Taxonomy" id="39152"/>
    <lineage>
        <taxon>Archaea</taxon>
        <taxon>Methanobacteriati</taxon>
        <taxon>Methanobacteriota</taxon>
        <taxon>Methanomada group</taxon>
        <taxon>Methanococci</taxon>
        <taxon>Methanococcales</taxon>
        <taxon>Methanococcaceae</taxon>
        <taxon>Methanococcus</taxon>
    </lineage>
</organism>